<dbReference type="PANTHER" id="PTHR23077">
    <property type="entry name" value="AAA-FAMILY ATPASE"/>
    <property type="match status" value="1"/>
</dbReference>
<dbReference type="Gene3D" id="1.10.8.60">
    <property type="match status" value="1"/>
</dbReference>
<evidence type="ECO:0000313" key="5">
    <source>
        <dbReference type="Proteomes" id="UP000321776"/>
    </source>
</evidence>
<dbReference type="InterPro" id="IPR027417">
    <property type="entry name" value="P-loop_NTPase"/>
</dbReference>
<dbReference type="InterPro" id="IPR003959">
    <property type="entry name" value="ATPase_AAA_core"/>
</dbReference>
<gene>
    <name evidence="4" type="ORF">FRZ40_15480</name>
</gene>
<keyword evidence="1" id="KW-0067">ATP-binding</keyword>
<evidence type="ECO:0000313" key="4">
    <source>
        <dbReference type="EMBL" id="TXC88871.1"/>
    </source>
</evidence>
<feature type="transmembrane region" description="Helical" evidence="2">
    <location>
        <begin position="23"/>
        <end position="43"/>
    </location>
</feature>
<evidence type="ECO:0000256" key="1">
    <source>
        <dbReference type="RuleBase" id="RU003651"/>
    </source>
</evidence>
<feature type="transmembrane region" description="Helical" evidence="2">
    <location>
        <begin position="63"/>
        <end position="80"/>
    </location>
</feature>
<dbReference type="PROSITE" id="PS00674">
    <property type="entry name" value="AAA"/>
    <property type="match status" value="1"/>
</dbReference>
<comment type="similarity">
    <text evidence="1">Belongs to the AAA ATPase family.</text>
</comment>
<proteinExistence type="inferred from homology"/>
<dbReference type="InterPro" id="IPR003593">
    <property type="entry name" value="AAA+_ATPase"/>
</dbReference>
<dbReference type="GO" id="GO:0005524">
    <property type="term" value="F:ATP binding"/>
    <property type="evidence" value="ECO:0007669"/>
    <property type="project" value="UniProtKB-KW"/>
</dbReference>
<reference evidence="4 5" key="1">
    <citation type="journal article" date="2018" name="Int. J. Syst. Evol. Microbiol.">
        <title>Paraburkholderia azotifigens sp. nov., a nitrogen-fixing bacterium isolated from paddy soil.</title>
        <authorList>
            <person name="Choi G.M."/>
            <person name="Im W.T."/>
        </authorList>
    </citation>
    <scope>NUCLEOTIDE SEQUENCE [LARGE SCALE GENOMIC DNA]</scope>
    <source>
        <strain evidence="4 5">NF 2-5-3</strain>
    </source>
</reference>
<accession>A0A5C6VW88</accession>
<dbReference type="EMBL" id="VOQS01000001">
    <property type="protein sequence ID" value="TXC88871.1"/>
    <property type="molecule type" value="Genomic_DNA"/>
</dbReference>
<name>A0A5C6VW88_9BURK</name>
<keyword evidence="2" id="KW-1133">Transmembrane helix</keyword>
<dbReference type="InterPro" id="IPR050168">
    <property type="entry name" value="AAA_ATPase_domain"/>
</dbReference>
<dbReference type="GO" id="GO:0016887">
    <property type="term" value="F:ATP hydrolysis activity"/>
    <property type="evidence" value="ECO:0007669"/>
    <property type="project" value="InterPro"/>
</dbReference>
<dbReference type="SMART" id="SM00382">
    <property type="entry name" value="AAA"/>
    <property type="match status" value="2"/>
</dbReference>
<dbReference type="Pfam" id="PF00004">
    <property type="entry name" value="AAA"/>
    <property type="match status" value="2"/>
</dbReference>
<feature type="domain" description="AAA+ ATPase" evidence="3">
    <location>
        <begin position="210"/>
        <end position="347"/>
    </location>
</feature>
<feature type="domain" description="AAA+ ATPase" evidence="3">
    <location>
        <begin position="468"/>
        <end position="613"/>
    </location>
</feature>
<dbReference type="Gene3D" id="3.40.50.300">
    <property type="entry name" value="P-loop containing nucleotide triphosphate hydrolases"/>
    <property type="match status" value="2"/>
</dbReference>
<dbReference type="AlphaFoldDB" id="A0A5C6VW88"/>
<protein>
    <submittedName>
        <fullName evidence="4">AAA family ATPase</fullName>
    </submittedName>
</protein>
<evidence type="ECO:0000256" key="2">
    <source>
        <dbReference type="SAM" id="Phobius"/>
    </source>
</evidence>
<dbReference type="Proteomes" id="UP000321776">
    <property type="component" value="Unassembled WGS sequence"/>
</dbReference>
<dbReference type="InterPro" id="IPR003960">
    <property type="entry name" value="ATPase_AAA_CS"/>
</dbReference>
<keyword evidence="2" id="KW-0472">Membrane</keyword>
<dbReference type="PANTHER" id="PTHR23077:SF198">
    <property type="entry name" value="ATP-DEPENDENT ZINC METALLOPROTEASE FTSH"/>
    <property type="match status" value="1"/>
</dbReference>
<sequence length="677" mass="73805">MKNNIGQSCRSFMYKLGLAATRVFRLIDFLLLQMLCAALITVWSYDLWGDLLSHRVLTASNRGSFFVVGYSLAVLVWLSWNRYATGRRVGALIGMTAVLHVCMPPDRLTAITAATGGITAVVLIAFRKRFMLALDDNGARGHGEGSASQEASQASEHVGERVANQSPEPVYSFGDLVTKPRFSFADVVGMDDVKKRLLAVGQEIVDGTGKRNGILLVGEPGVGKTLLGEALAGELNVPFFALGYQDVASPWVNETPLKIKAAFAHARNLGKPMVFMLDEFDSFCKPRTSAGSHHMDRDATNAMLTGVVKLRRYPIILISCTNSVEMLDPAIIRPGRYDIRVDVPLPDADARSAILSRSVARALGPGALSPAVLASAVEKWEGFNAARLAALAEELADMQRHGLITNGPLSLQSMVKAMRRLQGSGIRLPEKLKRIDEIIMPERSRHELVELAYRMKHAFELGRLGGRLPRGVLMYGPPGTGKTQSVLALAAATGAALFTVRGCDVLRDPSLWDKAVADARDARPSILFVDEVDDLLRDRRESGIAPVTNKLLTAIDGTDGRTPDVLFIGATNHYGCLDDASTRRFECKIAYDLPDDDILASYVRTQIRLLAGERFAISRYVMDCLTGGLRGRSIADADAVMQAVIDAVALRRLRDGADTITTLDVQVALRRVLAHRW</sequence>
<feature type="transmembrane region" description="Helical" evidence="2">
    <location>
        <begin position="108"/>
        <end position="126"/>
    </location>
</feature>
<dbReference type="RefSeq" id="WP_147234608.1">
    <property type="nucleotide sequence ID" value="NZ_VOQS01000001.1"/>
</dbReference>
<keyword evidence="2" id="KW-0812">Transmembrane</keyword>
<organism evidence="4 5">
    <name type="scientific">Paraburkholderia azotifigens</name>
    <dbReference type="NCBI Taxonomy" id="2057004"/>
    <lineage>
        <taxon>Bacteria</taxon>
        <taxon>Pseudomonadati</taxon>
        <taxon>Pseudomonadota</taxon>
        <taxon>Betaproteobacteria</taxon>
        <taxon>Burkholderiales</taxon>
        <taxon>Burkholderiaceae</taxon>
        <taxon>Paraburkholderia</taxon>
    </lineage>
</organism>
<evidence type="ECO:0000259" key="3">
    <source>
        <dbReference type="SMART" id="SM00382"/>
    </source>
</evidence>
<dbReference type="SUPFAM" id="SSF52540">
    <property type="entry name" value="P-loop containing nucleoside triphosphate hydrolases"/>
    <property type="match status" value="2"/>
</dbReference>
<keyword evidence="1" id="KW-0547">Nucleotide-binding</keyword>
<comment type="caution">
    <text evidence="4">The sequence shown here is derived from an EMBL/GenBank/DDBJ whole genome shotgun (WGS) entry which is preliminary data.</text>
</comment>
<dbReference type="CDD" id="cd19481">
    <property type="entry name" value="RecA-like_protease"/>
    <property type="match status" value="1"/>
</dbReference>